<reference evidence="1 2" key="1">
    <citation type="journal article" date="2018" name="Front. Plant Sci.">
        <title>Red Clover (Trifolium pratense) and Zigzag Clover (T. medium) - A Picture of Genomic Similarities and Differences.</title>
        <authorList>
            <person name="Dluhosova J."/>
            <person name="Istvanek J."/>
            <person name="Nedelnik J."/>
            <person name="Repkova J."/>
        </authorList>
    </citation>
    <scope>NUCLEOTIDE SEQUENCE [LARGE SCALE GENOMIC DNA]</scope>
    <source>
        <strain evidence="2">cv. 10/8</strain>
        <tissue evidence="1">Leaf</tissue>
    </source>
</reference>
<keyword evidence="2" id="KW-1185">Reference proteome</keyword>
<dbReference type="EMBL" id="LXQA010184787">
    <property type="protein sequence ID" value="MCI31120.1"/>
    <property type="molecule type" value="Genomic_DNA"/>
</dbReference>
<comment type="caution">
    <text evidence="1">The sequence shown here is derived from an EMBL/GenBank/DDBJ whole genome shotgun (WGS) entry which is preliminary data.</text>
</comment>
<feature type="non-terminal residue" evidence="1">
    <location>
        <position position="1"/>
    </location>
</feature>
<name>A0A392R5Q6_9FABA</name>
<organism evidence="1 2">
    <name type="scientific">Trifolium medium</name>
    <dbReference type="NCBI Taxonomy" id="97028"/>
    <lineage>
        <taxon>Eukaryota</taxon>
        <taxon>Viridiplantae</taxon>
        <taxon>Streptophyta</taxon>
        <taxon>Embryophyta</taxon>
        <taxon>Tracheophyta</taxon>
        <taxon>Spermatophyta</taxon>
        <taxon>Magnoliopsida</taxon>
        <taxon>eudicotyledons</taxon>
        <taxon>Gunneridae</taxon>
        <taxon>Pentapetalae</taxon>
        <taxon>rosids</taxon>
        <taxon>fabids</taxon>
        <taxon>Fabales</taxon>
        <taxon>Fabaceae</taxon>
        <taxon>Papilionoideae</taxon>
        <taxon>50 kb inversion clade</taxon>
        <taxon>NPAAA clade</taxon>
        <taxon>Hologalegina</taxon>
        <taxon>IRL clade</taxon>
        <taxon>Trifolieae</taxon>
        <taxon>Trifolium</taxon>
    </lineage>
</organism>
<proteinExistence type="predicted"/>
<evidence type="ECO:0000313" key="2">
    <source>
        <dbReference type="Proteomes" id="UP000265520"/>
    </source>
</evidence>
<dbReference type="AlphaFoldDB" id="A0A392R5Q6"/>
<evidence type="ECO:0000313" key="1">
    <source>
        <dbReference type="EMBL" id="MCI31120.1"/>
    </source>
</evidence>
<protein>
    <submittedName>
        <fullName evidence="1">Uncharacterized protein</fullName>
    </submittedName>
</protein>
<sequence length="91" mass="10192">ILKKGANQSVARTNNLDNALENGESVALNGDGWIFDCTGEESVPIFVKAFELHDCFDRKKTKNFSDEIVGEVDVHRRVIHEVENKAKDDGF</sequence>
<accession>A0A392R5Q6</accession>
<dbReference type="Proteomes" id="UP000265520">
    <property type="component" value="Unassembled WGS sequence"/>
</dbReference>